<dbReference type="NCBIfam" id="TIGR00487">
    <property type="entry name" value="IF-2"/>
    <property type="match status" value="1"/>
</dbReference>
<dbReference type="PROSITE" id="PS01176">
    <property type="entry name" value="IF2"/>
    <property type="match status" value="1"/>
</dbReference>
<keyword evidence="15" id="KW-1185">Reference proteome</keyword>
<dbReference type="AlphaFoldDB" id="A0A2Z6DZE4"/>
<feature type="domain" description="Tr-type G" evidence="13">
    <location>
        <begin position="481"/>
        <end position="650"/>
    </location>
</feature>
<feature type="region of interest" description="G-domain" evidence="9">
    <location>
        <begin position="484"/>
        <end position="632"/>
    </location>
</feature>
<dbReference type="InterPro" id="IPR036925">
    <property type="entry name" value="TIF_IF2_dom3_sf"/>
</dbReference>
<dbReference type="Gene3D" id="3.40.50.10050">
    <property type="entry name" value="Translation initiation factor IF- 2, domain 3"/>
    <property type="match status" value="1"/>
</dbReference>
<evidence type="ECO:0000256" key="2">
    <source>
        <dbReference type="ARBA" id="ARBA00007733"/>
    </source>
</evidence>
<dbReference type="InterPro" id="IPR000178">
    <property type="entry name" value="TF_IF2_bacterial-like"/>
</dbReference>
<dbReference type="GO" id="GO:0005829">
    <property type="term" value="C:cytosol"/>
    <property type="evidence" value="ECO:0007669"/>
    <property type="project" value="TreeGrafter"/>
</dbReference>
<comment type="function">
    <text evidence="9 10">One of the essential components for the initiation of protein synthesis. Protects formylmethionyl-tRNA from spontaneous hydrolysis and promotes its binding to the 30S ribosomal subunits. Also involved in the hydrolysis of GTP during the formation of the 70S ribosomal complex.</text>
</comment>
<dbReference type="HAMAP" id="MF_00100_B">
    <property type="entry name" value="IF_2_B"/>
    <property type="match status" value="1"/>
</dbReference>
<dbReference type="RefSeq" id="WP_119335329.1">
    <property type="nucleotide sequence ID" value="NZ_AP018558.1"/>
</dbReference>
<dbReference type="InterPro" id="IPR013575">
    <property type="entry name" value="IF2_assoc_dom_bac"/>
</dbReference>
<dbReference type="SUPFAM" id="SSF50447">
    <property type="entry name" value="Translation proteins"/>
    <property type="match status" value="2"/>
</dbReference>
<evidence type="ECO:0000259" key="13">
    <source>
        <dbReference type="PROSITE" id="PS51722"/>
    </source>
</evidence>
<dbReference type="InterPro" id="IPR004161">
    <property type="entry name" value="EFTu-like_2"/>
</dbReference>
<dbReference type="CDD" id="cd03702">
    <property type="entry name" value="IF2_mtIF2_II"/>
    <property type="match status" value="1"/>
</dbReference>
<dbReference type="NCBIfam" id="TIGR00231">
    <property type="entry name" value="small_GTP"/>
    <property type="match status" value="1"/>
</dbReference>
<dbReference type="InterPro" id="IPR005225">
    <property type="entry name" value="Small_GTP-bd"/>
</dbReference>
<dbReference type="FunFam" id="2.40.30.10:FF:000007">
    <property type="entry name" value="Translation initiation factor IF-2"/>
    <property type="match status" value="1"/>
</dbReference>
<dbReference type="InterPro" id="IPR000795">
    <property type="entry name" value="T_Tr_GTP-bd_dom"/>
</dbReference>
<dbReference type="Pfam" id="PF03144">
    <property type="entry name" value="GTP_EFTU_D2"/>
    <property type="match status" value="1"/>
</dbReference>
<evidence type="ECO:0000256" key="9">
    <source>
        <dbReference type="HAMAP-Rule" id="MF_00100"/>
    </source>
</evidence>
<dbReference type="GO" id="GO:0003743">
    <property type="term" value="F:translation initiation factor activity"/>
    <property type="evidence" value="ECO:0007669"/>
    <property type="project" value="UniProtKB-UniRule"/>
</dbReference>
<evidence type="ECO:0000256" key="7">
    <source>
        <dbReference type="ARBA" id="ARBA00022917"/>
    </source>
</evidence>
<dbReference type="Pfam" id="PF00009">
    <property type="entry name" value="GTP_EFTU"/>
    <property type="match status" value="1"/>
</dbReference>
<dbReference type="Gene3D" id="3.40.50.300">
    <property type="entry name" value="P-loop containing nucleotide triphosphate hydrolases"/>
    <property type="match status" value="1"/>
</dbReference>
<dbReference type="Pfam" id="PF22042">
    <property type="entry name" value="EF-G_D2"/>
    <property type="match status" value="1"/>
</dbReference>
<reference evidence="14 15" key="1">
    <citation type="submission" date="2018-04" db="EMBL/GenBank/DDBJ databases">
        <title>Complete genome sequence of Hydrogenophilus thermoluteolus TH-1.</title>
        <authorList>
            <person name="Arai H."/>
        </authorList>
    </citation>
    <scope>NUCLEOTIDE SEQUENCE [LARGE SCALE GENOMIC DNA]</scope>
    <source>
        <strain evidence="14 15">TH-1</strain>
    </source>
</reference>
<evidence type="ECO:0000256" key="12">
    <source>
        <dbReference type="SAM" id="MobiDB-lite"/>
    </source>
</evidence>
<feature type="compositionally biased region" description="Basic and acidic residues" evidence="12">
    <location>
        <begin position="300"/>
        <end position="315"/>
    </location>
</feature>
<organism evidence="14 15">
    <name type="scientific">Hydrogenophilus thermoluteolus</name>
    <name type="common">Pseudomonas hydrogenothermophila</name>
    <dbReference type="NCBI Taxonomy" id="297"/>
    <lineage>
        <taxon>Bacteria</taxon>
        <taxon>Pseudomonadati</taxon>
        <taxon>Pseudomonadota</taxon>
        <taxon>Hydrogenophilia</taxon>
        <taxon>Hydrogenophilales</taxon>
        <taxon>Hydrogenophilaceae</taxon>
        <taxon>Hydrogenophilus</taxon>
    </lineage>
</organism>
<feature type="region of interest" description="Disordered" evidence="12">
    <location>
        <begin position="105"/>
        <end position="265"/>
    </location>
</feature>
<dbReference type="InterPro" id="IPR009061">
    <property type="entry name" value="DNA-bd_dom_put_sf"/>
</dbReference>
<dbReference type="FunFam" id="2.40.30.10:FF:000008">
    <property type="entry name" value="Translation initiation factor IF-2"/>
    <property type="match status" value="1"/>
</dbReference>
<feature type="binding site" evidence="9">
    <location>
        <begin position="590"/>
        <end position="593"/>
    </location>
    <ligand>
        <name>GTP</name>
        <dbReference type="ChEBI" id="CHEBI:37565"/>
    </ligand>
</feature>
<dbReference type="FunFam" id="3.40.50.10050:FF:000001">
    <property type="entry name" value="Translation initiation factor IF-2"/>
    <property type="match status" value="1"/>
</dbReference>
<dbReference type="InterPro" id="IPR053905">
    <property type="entry name" value="EF-G-like_DII"/>
</dbReference>
<dbReference type="InterPro" id="IPR015760">
    <property type="entry name" value="TIF_IF2"/>
</dbReference>
<keyword evidence="8 9" id="KW-0342">GTP-binding</keyword>
<feature type="compositionally biased region" description="Basic and acidic residues" evidence="12">
    <location>
        <begin position="360"/>
        <end position="369"/>
    </location>
</feature>
<dbReference type="Proteomes" id="UP000262004">
    <property type="component" value="Chromosome"/>
</dbReference>
<dbReference type="SUPFAM" id="SSF46955">
    <property type="entry name" value="Putative DNA-binding domain"/>
    <property type="match status" value="1"/>
</dbReference>
<dbReference type="SUPFAM" id="SSF52540">
    <property type="entry name" value="P-loop containing nucleoside triphosphate hydrolases"/>
    <property type="match status" value="1"/>
</dbReference>
<feature type="compositionally biased region" description="Basic residues" evidence="12">
    <location>
        <begin position="372"/>
        <end position="381"/>
    </location>
</feature>
<dbReference type="OrthoDB" id="5287317at2"/>
<dbReference type="CDD" id="cd03692">
    <property type="entry name" value="mtIF2_IVc"/>
    <property type="match status" value="1"/>
</dbReference>
<feature type="compositionally biased region" description="Polar residues" evidence="12">
    <location>
        <begin position="164"/>
        <end position="175"/>
    </location>
</feature>
<dbReference type="InterPro" id="IPR006847">
    <property type="entry name" value="IF2_N"/>
</dbReference>
<dbReference type="KEGG" id="htl:HPTL_1341"/>
<gene>
    <name evidence="9 14" type="primary">infB</name>
    <name evidence="14" type="ORF">HPTL_1341</name>
</gene>
<keyword evidence="4 9" id="KW-0963">Cytoplasm</keyword>
<dbReference type="Pfam" id="PF11987">
    <property type="entry name" value="IF-2"/>
    <property type="match status" value="1"/>
</dbReference>
<dbReference type="Pfam" id="PF08364">
    <property type="entry name" value="IF2_assoc"/>
    <property type="match status" value="1"/>
</dbReference>
<accession>A0A2Z6DZE4</accession>
<dbReference type="Gene3D" id="2.40.30.10">
    <property type="entry name" value="Translation factors"/>
    <property type="match status" value="2"/>
</dbReference>
<dbReference type="Pfam" id="PF04760">
    <property type="entry name" value="IF2_N"/>
    <property type="match status" value="2"/>
</dbReference>
<comment type="similarity">
    <text evidence="2 9 10">Belongs to the TRAFAC class translation factor GTPase superfamily. Classic translation factor GTPase family. IF-2 subfamily.</text>
</comment>
<dbReference type="Gene3D" id="3.30.56.50">
    <property type="entry name" value="Putative DNA-binding domain, N-terminal subdomain of bacterial translation initiation factor IF2"/>
    <property type="match status" value="1"/>
</dbReference>
<name>A0A2Z6DZE4_HYDTE</name>
<keyword evidence="6 9" id="KW-0547">Nucleotide-binding</keyword>
<sequence>MDTENVKAFAQELGVPVDKLITQLREAGVSTAGPDSPLTADDKAKLLDYLKRQHGADGEKRITLKRKETTAIRATDASGRARTVQVEVRKKRVLVKKEAILAKTQEEKAKVEAALRAGETPPPAPSVSEPQAHALDAAKTETAHATLPAAEAVAQPSKKIPESARTQTEAVGSSTTEEKAAVPQGDVTDVSAQAESNAPTEAAQPEAAPQAPEADGKTQRVAEPGKGSAKRKAKAQKAEEAKPTEAVAKDRTLHPVLSPEELERRRLEAERQAKLRAIQEAELRERRAREAARQAAKQAEAAEKAAAEEEKKPEADSSALSETPAAVAADAAKKAKEKGKKNKEKEREERANRKGGLKVRALDDGESGWKGKGTKKKGTKRQQRDEAHGFQAPAEPIVREVHVPETITVAELAHAVAVKAVDLIKTLMKLGVMATINQVLDQETAMLAVEEMGHKAVAAKLDDPDAFLETFGAELDRTPEPRPPVVTVMGHVDHGKTSLLDYIRRTKVAAGEAGGITQHIGAYHVETPKGVVTFLDTPGHEAFTAMRARGAQATDVVVLVVAADDGVMPQTREAIHHAKAAGVPIVVAVNKIDKPEANPDRVRQELVAEGVIPEEYGGDTIFVNVSAKTGQGIDDLLESILLVAEVLELKAPKTGPAKGLVIEARLDRGRGPVATVLVQSGTLHKGDVVLAGATWGRVRAMLDETGRQIDEAGPSMPAEILGLEEVPQAGEAFYVLPDERKAREIALYRQGKYREQKLAKSQALKLENLFDQMGQGDVKKLPIIVKADVQGSAEALSQALTKLSTDEVQVQVVHTGVGGITESDVNLAQASGAVIIGFNVRADANARKLAETYDVDIRYYNIIYDAVDEVKAAMAGLLSPERKEETLGLVEVRQTFRVPKVGTVAGCYVLEGVVRRNARVRVLRDNVVIYEGELDSLKRFKEDVREVKAGYECGLSIKNFQDIKEGDQIEVFEVKEVARTL</sequence>
<feature type="region of interest" description="Disordered" evidence="12">
    <location>
        <begin position="284"/>
        <end position="390"/>
    </location>
</feature>
<keyword evidence="5 9" id="KW-0396">Initiation factor</keyword>
<evidence type="ECO:0000256" key="10">
    <source>
        <dbReference type="RuleBase" id="RU000644"/>
    </source>
</evidence>
<dbReference type="SUPFAM" id="SSF52156">
    <property type="entry name" value="Initiation factor IF2/eIF5b, domain 3"/>
    <property type="match status" value="1"/>
</dbReference>
<feature type="compositionally biased region" description="Basic and acidic residues" evidence="12">
    <location>
        <begin position="343"/>
        <end position="352"/>
    </location>
</feature>
<feature type="binding site" evidence="9">
    <location>
        <begin position="536"/>
        <end position="540"/>
    </location>
    <ligand>
        <name>GTP</name>
        <dbReference type="ChEBI" id="CHEBI:37565"/>
    </ligand>
</feature>
<dbReference type="InterPro" id="IPR009000">
    <property type="entry name" value="Transl_B-barrel_sf"/>
</dbReference>
<dbReference type="InterPro" id="IPR027417">
    <property type="entry name" value="P-loop_NTPase"/>
</dbReference>
<evidence type="ECO:0000256" key="1">
    <source>
        <dbReference type="ARBA" id="ARBA00004496"/>
    </source>
</evidence>
<dbReference type="PANTHER" id="PTHR43381">
    <property type="entry name" value="TRANSLATION INITIATION FACTOR IF-2-RELATED"/>
    <property type="match status" value="1"/>
</dbReference>
<evidence type="ECO:0000256" key="5">
    <source>
        <dbReference type="ARBA" id="ARBA00022540"/>
    </source>
</evidence>
<dbReference type="EMBL" id="AP018558">
    <property type="protein sequence ID" value="BBD77605.1"/>
    <property type="molecule type" value="Genomic_DNA"/>
</dbReference>
<dbReference type="InterPro" id="IPR023115">
    <property type="entry name" value="TIF_IF2_dom3"/>
</dbReference>
<evidence type="ECO:0000256" key="3">
    <source>
        <dbReference type="ARBA" id="ARBA00020675"/>
    </source>
</evidence>
<dbReference type="FunFam" id="3.40.50.300:FF:000019">
    <property type="entry name" value="Translation initiation factor IF-2"/>
    <property type="match status" value="1"/>
</dbReference>
<evidence type="ECO:0000256" key="11">
    <source>
        <dbReference type="RuleBase" id="RU000645"/>
    </source>
</evidence>
<evidence type="ECO:0000313" key="14">
    <source>
        <dbReference type="EMBL" id="BBD77605.1"/>
    </source>
</evidence>
<dbReference type="CDD" id="cd01887">
    <property type="entry name" value="IF2_eIF5B"/>
    <property type="match status" value="1"/>
</dbReference>
<dbReference type="GO" id="GO:0005525">
    <property type="term" value="F:GTP binding"/>
    <property type="evidence" value="ECO:0007669"/>
    <property type="project" value="UniProtKB-KW"/>
</dbReference>
<dbReference type="PANTHER" id="PTHR43381:SF5">
    <property type="entry name" value="TR-TYPE G DOMAIN-CONTAINING PROTEIN"/>
    <property type="match status" value="1"/>
</dbReference>
<evidence type="ECO:0000256" key="8">
    <source>
        <dbReference type="ARBA" id="ARBA00023134"/>
    </source>
</evidence>
<dbReference type="GO" id="GO:0003924">
    <property type="term" value="F:GTPase activity"/>
    <property type="evidence" value="ECO:0007669"/>
    <property type="project" value="UniProtKB-UniRule"/>
</dbReference>
<evidence type="ECO:0000313" key="15">
    <source>
        <dbReference type="Proteomes" id="UP000262004"/>
    </source>
</evidence>
<dbReference type="InterPro" id="IPR044145">
    <property type="entry name" value="IF2_II"/>
</dbReference>
<feature type="binding site" evidence="9">
    <location>
        <begin position="490"/>
        <end position="497"/>
    </location>
    <ligand>
        <name>GTP</name>
        <dbReference type="ChEBI" id="CHEBI:37565"/>
    </ligand>
</feature>
<proteinExistence type="inferred from homology"/>
<evidence type="ECO:0000256" key="4">
    <source>
        <dbReference type="ARBA" id="ARBA00022490"/>
    </source>
</evidence>
<comment type="subcellular location">
    <subcellularLocation>
        <location evidence="1 9 11">Cytoplasm</location>
    </subcellularLocation>
</comment>
<dbReference type="PROSITE" id="PS51722">
    <property type="entry name" value="G_TR_2"/>
    <property type="match status" value="1"/>
</dbReference>
<evidence type="ECO:0000256" key="6">
    <source>
        <dbReference type="ARBA" id="ARBA00022741"/>
    </source>
</evidence>
<feature type="compositionally biased region" description="Low complexity" evidence="12">
    <location>
        <begin position="198"/>
        <end position="213"/>
    </location>
</feature>
<keyword evidence="7 9" id="KW-0648">Protein biosynthesis</keyword>
<protein>
    <recommendedName>
        <fullName evidence="3 9">Translation initiation factor IF-2</fullName>
    </recommendedName>
</protein>
<feature type="compositionally biased region" description="Basic and acidic residues" evidence="12">
    <location>
        <begin position="236"/>
        <end position="253"/>
    </location>
</feature>